<reference evidence="2 3" key="1">
    <citation type="journal article" date="2021" name="Elife">
        <title>Chloroplast acquisition without the gene transfer in kleptoplastic sea slugs, Plakobranchus ocellatus.</title>
        <authorList>
            <person name="Maeda T."/>
            <person name="Takahashi S."/>
            <person name="Yoshida T."/>
            <person name="Shimamura S."/>
            <person name="Takaki Y."/>
            <person name="Nagai Y."/>
            <person name="Toyoda A."/>
            <person name="Suzuki Y."/>
            <person name="Arimoto A."/>
            <person name="Ishii H."/>
            <person name="Satoh N."/>
            <person name="Nishiyama T."/>
            <person name="Hasebe M."/>
            <person name="Maruyama T."/>
            <person name="Minagawa J."/>
            <person name="Obokata J."/>
            <person name="Shigenobu S."/>
        </authorList>
    </citation>
    <scope>NUCLEOTIDE SEQUENCE [LARGE SCALE GENOMIC DNA]</scope>
</reference>
<evidence type="ECO:0000256" key="1">
    <source>
        <dbReference type="SAM" id="MobiDB-lite"/>
    </source>
</evidence>
<comment type="caution">
    <text evidence="2">The sequence shown here is derived from an EMBL/GenBank/DDBJ whole genome shotgun (WGS) entry which is preliminary data.</text>
</comment>
<keyword evidence="3" id="KW-1185">Reference proteome</keyword>
<dbReference type="Proteomes" id="UP000735302">
    <property type="component" value="Unassembled WGS sequence"/>
</dbReference>
<protein>
    <submittedName>
        <fullName evidence="2">Uncharacterized protein</fullName>
    </submittedName>
</protein>
<dbReference type="EMBL" id="BLXT01007216">
    <property type="protein sequence ID" value="GFO37340.1"/>
    <property type="molecule type" value="Genomic_DNA"/>
</dbReference>
<dbReference type="AlphaFoldDB" id="A0AAV4CZV2"/>
<feature type="region of interest" description="Disordered" evidence="1">
    <location>
        <begin position="201"/>
        <end position="261"/>
    </location>
</feature>
<organism evidence="2 3">
    <name type="scientific">Plakobranchus ocellatus</name>
    <dbReference type="NCBI Taxonomy" id="259542"/>
    <lineage>
        <taxon>Eukaryota</taxon>
        <taxon>Metazoa</taxon>
        <taxon>Spiralia</taxon>
        <taxon>Lophotrochozoa</taxon>
        <taxon>Mollusca</taxon>
        <taxon>Gastropoda</taxon>
        <taxon>Heterobranchia</taxon>
        <taxon>Euthyneura</taxon>
        <taxon>Panpulmonata</taxon>
        <taxon>Sacoglossa</taxon>
        <taxon>Placobranchoidea</taxon>
        <taxon>Plakobranchidae</taxon>
        <taxon>Plakobranchus</taxon>
    </lineage>
</organism>
<feature type="compositionally biased region" description="Polar residues" evidence="1">
    <location>
        <begin position="251"/>
        <end position="261"/>
    </location>
</feature>
<accession>A0AAV4CZV2</accession>
<gene>
    <name evidence="2" type="ORF">PoB_006384500</name>
</gene>
<proteinExistence type="predicted"/>
<evidence type="ECO:0000313" key="2">
    <source>
        <dbReference type="EMBL" id="GFO37340.1"/>
    </source>
</evidence>
<sequence>MIFQKKRTAVTKPVKQAIKNLDKGADCVTALSAERRSFENSLLENPDSKLAGYSTTQWSKKGQTSPGWPELFRLTQVKNRGLTTPYWARDGLGNTDRTSSLDTAPNMTKADTAEISPDMTEANTAEISPDMTEADTAEISPDMTEVDTAEISPDIFEIVRYIAQIATNMAETNTSIEGTQTYGTETSIISFLNVKLHKIKPSGRPRNIQNFTRRNKRHKMEKNNLQETENLPVPPSTDQNDPPGSLPDCKQTLTEQCMTRH</sequence>
<evidence type="ECO:0000313" key="3">
    <source>
        <dbReference type="Proteomes" id="UP000735302"/>
    </source>
</evidence>
<name>A0AAV4CZV2_9GAST</name>